<dbReference type="Gene3D" id="1.20.5.110">
    <property type="match status" value="1"/>
</dbReference>
<evidence type="ECO:0000256" key="1">
    <source>
        <dbReference type="ARBA" id="ARBA00004211"/>
    </source>
</evidence>
<dbReference type="InterPro" id="IPR045242">
    <property type="entry name" value="Syntaxin"/>
</dbReference>
<feature type="region of interest" description="Disordered" evidence="8">
    <location>
        <begin position="1"/>
        <end position="27"/>
    </location>
</feature>
<name>A0AAD5WXN1_9FUNG</name>
<evidence type="ECO:0000313" key="11">
    <source>
        <dbReference type="Proteomes" id="UP001212841"/>
    </source>
</evidence>
<evidence type="ECO:0000259" key="9">
    <source>
        <dbReference type="PROSITE" id="PS50192"/>
    </source>
</evidence>
<dbReference type="GO" id="GO:0000139">
    <property type="term" value="C:Golgi membrane"/>
    <property type="evidence" value="ECO:0007669"/>
    <property type="project" value="TreeGrafter"/>
</dbReference>
<dbReference type="PANTHER" id="PTHR19957:SF3">
    <property type="entry name" value="SYNTAXIN-5"/>
    <property type="match status" value="1"/>
</dbReference>
<evidence type="ECO:0000256" key="7">
    <source>
        <dbReference type="ARBA" id="ARBA00023136"/>
    </source>
</evidence>
<dbReference type="Pfam" id="PF05739">
    <property type="entry name" value="SNARE"/>
    <property type="match status" value="1"/>
</dbReference>
<dbReference type="AlphaFoldDB" id="A0AAD5WXN1"/>
<dbReference type="SUPFAM" id="SSF47661">
    <property type="entry name" value="t-snare proteins"/>
    <property type="match status" value="1"/>
</dbReference>
<keyword evidence="7" id="KW-0472">Membrane</keyword>
<dbReference type="GO" id="GO:0048278">
    <property type="term" value="P:vesicle docking"/>
    <property type="evidence" value="ECO:0007669"/>
    <property type="project" value="TreeGrafter"/>
</dbReference>
<accession>A0AAD5WXN1</accession>
<dbReference type="CDD" id="cd15844">
    <property type="entry name" value="SNARE_syntaxin5"/>
    <property type="match status" value="1"/>
</dbReference>
<feature type="non-terminal residue" evidence="10">
    <location>
        <position position="1"/>
    </location>
</feature>
<keyword evidence="5" id="KW-1133">Transmembrane helix</keyword>
<gene>
    <name evidence="10" type="primary">SED5_1</name>
    <name evidence="10" type="ORF">HK097_002661</name>
</gene>
<dbReference type="PANTHER" id="PTHR19957">
    <property type="entry name" value="SYNTAXIN"/>
    <property type="match status" value="1"/>
</dbReference>
<comment type="similarity">
    <text evidence="2">Belongs to the syntaxin family.</text>
</comment>
<comment type="caution">
    <text evidence="10">The sequence shown here is derived from an EMBL/GenBank/DDBJ whole genome shotgun (WGS) entry which is preliminary data.</text>
</comment>
<dbReference type="InterPro" id="IPR000727">
    <property type="entry name" value="T_SNARE_dom"/>
</dbReference>
<evidence type="ECO:0000313" key="10">
    <source>
        <dbReference type="EMBL" id="KAJ3040026.1"/>
    </source>
</evidence>
<dbReference type="GO" id="GO:0006886">
    <property type="term" value="P:intracellular protein transport"/>
    <property type="evidence" value="ECO:0007669"/>
    <property type="project" value="TreeGrafter"/>
</dbReference>
<evidence type="ECO:0000256" key="4">
    <source>
        <dbReference type="ARBA" id="ARBA00022692"/>
    </source>
</evidence>
<dbReference type="GO" id="GO:0000149">
    <property type="term" value="F:SNARE binding"/>
    <property type="evidence" value="ECO:0007669"/>
    <property type="project" value="TreeGrafter"/>
</dbReference>
<evidence type="ECO:0000256" key="6">
    <source>
        <dbReference type="ARBA" id="ARBA00023054"/>
    </source>
</evidence>
<keyword evidence="11" id="KW-1185">Reference proteome</keyword>
<dbReference type="GO" id="GO:0006888">
    <property type="term" value="P:endoplasmic reticulum to Golgi vesicle-mediated transport"/>
    <property type="evidence" value="ECO:0007669"/>
    <property type="project" value="TreeGrafter"/>
</dbReference>
<dbReference type="InterPro" id="IPR010989">
    <property type="entry name" value="SNARE"/>
</dbReference>
<evidence type="ECO:0000256" key="2">
    <source>
        <dbReference type="ARBA" id="ARBA00009063"/>
    </source>
</evidence>
<dbReference type="GO" id="GO:0006906">
    <property type="term" value="P:vesicle fusion"/>
    <property type="evidence" value="ECO:0007669"/>
    <property type="project" value="TreeGrafter"/>
</dbReference>
<keyword evidence="4" id="KW-0812">Transmembrane</keyword>
<dbReference type="EMBL" id="JADGJD010001588">
    <property type="protein sequence ID" value="KAJ3040026.1"/>
    <property type="molecule type" value="Genomic_DNA"/>
</dbReference>
<protein>
    <submittedName>
        <fullName evidence="10">Cis-Golgi t-SNARE syntaxin</fullName>
    </submittedName>
</protein>
<evidence type="ECO:0000256" key="5">
    <source>
        <dbReference type="ARBA" id="ARBA00022989"/>
    </source>
</evidence>
<dbReference type="GO" id="GO:0005484">
    <property type="term" value="F:SNAP receptor activity"/>
    <property type="evidence" value="ECO:0007669"/>
    <property type="project" value="TreeGrafter"/>
</dbReference>
<proteinExistence type="inferred from homology"/>
<dbReference type="Proteomes" id="UP001212841">
    <property type="component" value="Unassembled WGS sequence"/>
</dbReference>
<dbReference type="SMART" id="SM00397">
    <property type="entry name" value="t_SNARE"/>
    <property type="match status" value="1"/>
</dbReference>
<comment type="subcellular location">
    <subcellularLocation>
        <location evidence="1">Membrane</location>
        <topology evidence="1">Single-pass type IV membrane protein</topology>
    </subcellularLocation>
</comment>
<dbReference type="GO" id="GO:0031201">
    <property type="term" value="C:SNARE complex"/>
    <property type="evidence" value="ECO:0007669"/>
    <property type="project" value="TreeGrafter"/>
</dbReference>
<reference evidence="10" key="1">
    <citation type="submission" date="2020-05" db="EMBL/GenBank/DDBJ databases">
        <title>Phylogenomic resolution of chytrid fungi.</title>
        <authorList>
            <person name="Stajich J.E."/>
            <person name="Amses K."/>
            <person name="Simmons R."/>
            <person name="Seto K."/>
            <person name="Myers J."/>
            <person name="Bonds A."/>
            <person name="Quandt C.A."/>
            <person name="Barry K."/>
            <person name="Liu P."/>
            <person name="Grigoriev I."/>
            <person name="Longcore J.E."/>
            <person name="James T.Y."/>
        </authorList>
    </citation>
    <scope>NUCLEOTIDE SEQUENCE</scope>
    <source>
        <strain evidence="10">JEL0318</strain>
    </source>
</reference>
<evidence type="ECO:0000256" key="3">
    <source>
        <dbReference type="ARBA" id="ARBA00022448"/>
    </source>
</evidence>
<sequence>IDFGSGSLGSSEGPISSSLNPQSQLQLSRPQSAALTMDLIESRSQAIESIEATIAELGQIYQHVAQMVASQREQVQRIDENILDVETNVIGAHSELMKYYQNISSNRWLMMKREA</sequence>
<keyword evidence="3" id="KW-0813">Transport</keyword>
<evidence type="ECO:0000256" key="8">
    <source>
        <dbReference type="SAM" id="MobiDB-lite"/>
    </source>
</evidence>
<feature type="domain" description="T-SNARE coiled-coil homology" evidence="9">
    <location>
        <begin position="37"/>
        <end position="99"/>
    </location>
</feature>
<keyword evidence="6" id="KW-0175">Coiled coil</keyword>
<dbReference type="PROSITE" id="PS50192">
    <property type="entry name" value="T_SNARE"/>
    <property type="match status" value="1"/>
</dbReference>
<organism evidence="10 11">
    <name type="scientific">Rhizophlyctis rosea</name>
    <dbReference type="NCBI Taxonomy" id="64517"/>
    <lineage>
        <taxon>Eukaryota</taxon>
        <taxon>Fungi</taxon>
        <taxon>Fungi incertae sedis</taxon>
        <taxon>Chytridiomycota</taxon>
        <taxon>Chytridiomycota incertae sedis</taxon>
        <taxon>Chytridiomycetes</taxon>
        <taxon>Rhizophlyctidales</taxon>
        <taxon>Rhizophlyctidaceae</taxon>
        <taxon>Rhizophlyctis</taxon>
    </lineage>
</organism>